<sequence length="368" mass="40332">MKAGANWNSVSGCVSRSFDSPCDTRNNQNDDALRSTQSLPHNKKGAINMGLVIRRALTASAATLLEMTEFASPQQANTDSQPWRSPVPKECPVKYVKKPYSTVSCDDSGSTGKSSSRRIRASSVVEVGGRMMRMRKKSGQSDKSQTQKCGSSGEKSRQDKKSKQYEQVMNVAAAEHFQHQAKNKVHVGRHRSATLASAASITLQKSLSRELQSSQDSIDQMGSEDEDVLPLSMGIGKGHNRANTRDTCTRPNGPNIAAGKVSELGFRRFLVIRDESRSNLFDSDSELSTCTILANSVSSNNGKEQYRPNIAQKLDQNTPTYRASPNKNVMTPPRILVVTKISCIASVRIFTPEEDKEARCVVDAQIDD</sequence>
<feature type="compositionally biased region" description="Polar residues" evidence="1">
    <location>
        <begin position="141"/>
        <end position="150"/>
    </location>
</feature>
<dbReference type="GeneID" id="25907234"/>
<proteinExistence type="predicted"/>
<feature type="compositionally biased region" description="Basic and acidic residues" evidence="1">
    <location>
        <begin position="154"/>
        <end position="164"/>
    </location>
</feature>
<dbReference type="RefSeq" id="XP_014154824.1">
    <property type="nucleotide sequence ID" value="XM_014299349.1"/>
</dbReference>
<evidence type="ECO:0000256" key="1">
    <source>
        <dbReference type="SAM" id="MobiDB-lite"/>
    </source>
</evidence>
<organism evidence="2 3">
    <name type="scientific">Sphaeroforma arctica JP610</name>
    <dbReference type="NCBI Taxonomy" id="667725"/>
    <lineage>
        <taxon>Eukaryota</taxon>
        <taxon>Ichthyosporea</taxon>
        <taxon>Ichthyophonida</taxon>
        <taxon>Sphaeroforma</taxon>
    </lineage>
</organism>
<feature type="region of interest" description="Disordered" evidence="1">
    <location>
        <begin position="18"/>
        <end position="41"/>
    </location>
</feature>
<dbReference type="AlphaFoldDB" id="A0A0L0FVQ5"/>
<dbReference type="EMBL" id="KQ242089">
    <property type="protein sequence ID" value="KNC80922.1"/>
    <property type="molecule type" value="Genomic_DNA"/>
</dbReference>
<evidence type="ECO:0000313" key="2">
    <source>
        <dbReference type="EMBL" id="KNC80922.1"/>
    </source>
</evidence>
<feature type="compositionally biased region" description="Polar residues" evidence="1">
    <location>
        <begin position="18"/>
        <end position="40"/>
    </location>
</feature>
<protein>
    <submittedName>
        <fullName evidence="2">Uncharacterized protein</fullName>
    </submittedName>
</protein>
<name>A0A0L0FVQ5_9EUKA</name>
<gene>
    <name evidence="2" type="ORF">SARC_06730</name>
</gene>
<reference evidence="2 3" key="1">
    <citation type="submission" date="2011-02" db="EMBL/GenBank/DDBJ databases">
        <title>The Genome Sequence of Sphaeroforma arctica JP610.</title>
        <authorList>
            <consortium name="The Broad Institute Genome Sequencing Platform"/>
            <person name="Russ C."/>
            <person name="Cuomo C."/>
            <person name="Young S.K."/>
            <person name="Zeng Q."/>
            <person name="Gargeya S."/>
            <person name="Alvarado L."/>
            <person name="Berlin A."/>
            <person name="Chapman S.B."/>
            <person name="Chen Z."/>
            <person name="Freedman E."/>
            <person name="Gellesch M."/>
            <person name="Goldberg J."/>
            <person name="Griggs A."/>
            <person name="Gujja S."/>
            <person name="Heilman E."/>
            <person name="Heiman D."/>
            <person name="Howarth C."/>
            <person name="Mehta T."/>
            <person name="Neiman D."/>
            <person name="Pearson M."/>
            <person name="Roberts A."/>
            <person name="Saif S."/>
            <person name="Shea T."/>
            <person name="Shenoy N."/>
            <person name="Sisk P."/>
            <person name="Stolte C."/>
            <person name="Sykes S."/>
            <person name="White J."/>
            <person name="Yandava C."/>
            <person name="Burger G."/>
            <person name="Gray M.W."/>
            <person name="Holland P.W.H."/>
            <person name="King N."/>
            <person name="Lang F.B.F."/>
            <person name="Roger A.J."/>
            <person name="Ruiz-Trillo I."/>
            <person name="Haas B."/>
            <person name="Nusbaum C."/>
            <person name="Birren B."/>
        </authorList>
    </citation>
    <scope>NUCLEOTIDE SEQUENCE [LARGE SCALE GENOMIC DNA]</scope>
    <source>
        <strain evidence="2 3">JP610</strain>
    </source>
</reference>
<evidence type="ECO:0000313" key="3">
    <source>
        <dbReference type="Proteomes" id="UP000054560"/>
    </source>
</evidence>
<keyword evidence="3" id="KW-1185">Reference proteome</keyword>
<feature type="compositionally biased region" description="Polar residues" evidence="1">
    <location>
        <begin position="102"/>
        <end position="113"/>
    </location>
</feature>
<dbReference type="Proteomes" id="UP000054560">
    <property type="component" value="Unassembled WGS sequence"/>
</dbReference>
<accession>A0A0L0FVQ5</accession>
<feature type="region of interest" description="Disordered" evidence="1">
    <location>
        <begin position="102"/>
        <end position="164"/>
    </location>
</feature>